<dbReference type="Gramene" id="Kaladp0201s0001.1.v1.1">
    <property type="protein sequence ID" value="Kaladp0201s0001.1.v1.1.CDS.1"/>
    <property type="gene ID" value="Kaladp0201s0001.v1.1"/>
</dbReference>
<proteinExistence type="predicted"/>
<reference evidence="1" key="1">
    <citation type="submission" date="2021-01" db="UniProtKB">
        <authorList>
            <consortium name="EnsemblPlants"/>
        </authorList>
    </citation>
    <scope>IDENTIFICATION</scope>
</reference>
<sequence length="101" mass="10936">MVLEKDVRELSGFFLSPFSLNTLEVISSGGGWGWCSPSPAATFPPSSINSSPSLLHFSIDSTAVDPVVARQPPPQEGCQPLHLIRRRIHPDSNLDSDLPNL</sequence>
<organism evidence="1 2">
    <name type="scientific">Kalanchoe fedtschenkoi</name>
    <name type="common">Lavender scallops</name>
    <name type="synonym">South American air plant</name>
    <dbReference type="NCBI Taxonomy" id="63787"/>
    <lineage>
        <taxon>Eukaryota</taxon>
        <taxon>Viridiplantae</taxon>
        <taxon>Streptophyta</taxon>
        <taxon>Embryophyta</taxon>
        <taxon>Tracheophyta</taxon>
        <taxon>Spermatophyta</taxon>
        <taxon>Magnoliopsida</taxon>
        <taxon>eudicotyledons</taxon>
        <taxon>Gunneridae</taxon>
        <taxon>Pentapetalae</taxon>
        <taxon>Saxifragales</taxon>
        <taxon>Crassulaceae</taxon>
        <taxon>Kalanchoe</taxon>
    </lineage>
</organism>
<name>A0A7N0V6Q2_KALFE</name>
<dbReference type="EnsemblPlants" id="Kaladp0201s0001.1.v1.1">
    <property type="protein sequence ID" value="Kaladp0201s0001.1.v1.1.CDS.1"/>
    <property type="gene ID" value="Kaladp0201s0001.v1.1"/>
</dbReference>
<dbReference type="AlphaFoldDB" id="A0A7N0V6Q2"/>
<accession>A0A7N0V6Q2</accession>
<evidence type="ECO:0000313" key="2">
    <source>
        <dbReference type="Proteomes" id="UP000594263"/>
    </source>
</evidence>
<dbReference type="Proteomes" id="UP000594263">
    <property type="component" value="Unplaced"/>
</dbReference>
<keyword evidence="2" id="KW-1185">Reference proteome</keyword>
<protein>
    <submittedName>
        <fullName evidence="1">Uncharacterized protein</fullName>
    </submittedName>
</protein>
<evidence type="ECO:0000313" key="1">
    <source>
        <dbReference type="EnsemblPlants" id="Kaladp0201s0001.1.v1.1.CDS.1"/>
    </source>
</evidence>